<sequence length="86" mass="9898">MPSSLMYDDEEMFVVLETNQPEVFLSADELRQKLTQILASRQEDLPRDLQAIPAIAEQVTHLLETSCELDIGPDGYLQWYVVRTDK</sequence>
<comment type="caution">
    <text evidence="1">The sequence shown here is derived from an EMBL/GenBank/DDBJ whole genome shotgun (WGS) entry which is preliminary data.</text>
</comment>
<dbReference type="RefSeq" id="WP_166278075.1">
    <property type="nucleotide sequence ID" value="NZ_JTHE03000116.1"/>
</dbReference>
<dbReference type="AlphaFoldDB" id="A0ABD4TAR3"/>
<accession>A0ABD4TAR3</accession>
<proteinExistence type="predicted"/>
<dbReference type="Pfam" id="PF12095">
    <property type="entry name" value="CRR7"/>
    <property type="match status" value="1"/>
</dbReference>
<dbReference type="PANTHER" id="PTHR36803:SF1">
    <property type="entry name" value="PROTEIN CHLORORESPIRATORY REDUCTION 7, CHLOROPLASTIC"/>
    <property type="match status" value="1"/>
</dbReference>
<name>A0ABD4TAR3_9CYAN</name>
<dbReference type="Gene3D" id="3.90.940.40">
    <property type="entry name" value="Protein CHLORORESPIRATORY REDUCTION 7"/>
    <property type="match status" value="1"/>
</dbReference>
<dbReference type="PANTHER" id="PTHR36803">
    <property type="entry name" value="PROTEIN CHLORORESPIRATORY REDUCTION 7, CHLOROPLASTIC"/>
    <property type="match status" value="1"/>
</dbReference>
<protein>
    <submittedName>
        <fullName evidence="1">Chlororespiratory reduction protein 7</fullName>
    </submittedName>
</protein>
<evidence type="ECO:0000313" key="2">
    <source>
        <dbReference type="Proteomes" id="UP000031561"/>
    </source>
</evidence>
<organism evidence="1 2">
    <name type="scientific">Lyngbya confervoides BDU141951</name>
    <dbReference type="NCBI Taxonomy" id="1574623"/>
    <lineage>
        <taxon>Bacteria</taxon>
        <taxon>Bacillati</taxon>
        <taxon>Cyanobacteriota</taxon>
        <taxon>Cyanophyceae</taxon>
        <taxon>Oscillatoriophycideae</taxon>
        <taxon>Oscillatoriales</taxon>
        <taxon>Microcoleaceae</taxon>
        <taxon>Lyngbya</taxon>
    </lineage>
</organism>
<dbReference type="InterPro" id="IPR021954">
    <property type="entry name" value="CRR7"/>
</dbReference>
<dbReference type="EMBL" id="JTHE03000116">
    <property type="protein sequence ID" value="MCM1985242.1"/>
    <property type="molecule type" value="Genomic_DNA"/>
</dbReference>
<evidence type="ECO:0000313" key="1">
    <source>
        <dbReference type="EMBL" id="MCM1985242.1"/>
    </source>
</evidence>
<dbReference type="Proteomes" id="UP000031561">
    <property type="component" value="Unassembled WGS sequence"/>
</dbReference>
<reference evidence="1 2" key="1">
    <citation type="journal article" date="2015" name="Genome Announc.">
        <title>Draft Genome Sequence of Filamentous Marine Cyanobacterium Lyngbya confervoides Strain BDU141951.</title>
        <authorList>
            <person name="Chandrababunaidu M.M."/>
            <person name="Sen D."/>
            <person name="Tripathy S."/>
        </authorList>
    </citation>
    <scope>NUCLEOTIDE SEQUENCE [LARGE SCALE GENOMIC DNA]</scope>
    <source>
        <strain evidence="1 2">BDU141951</strain>
    </source>
</reference>
<dbReference type="InterPro" id="IPR038150">
    <property type="entry name" value="CRR7-like_sf"/>
</dbReference>
<keyword evidence="2" id="KW-1185">Reference proteome</keyword>
<gene>
    <name evidence="1" type="ORF">QQ91_0020715</name>
</gene>